<accession>A0ABD4XN99</accession>
<keyword evidence="3" id="KW-0456">Lyase</keyword>
<evidence type="ECO:0000256" key="2">
    <source>
        <dbReference type="ARBA" id="ARBA00022723"/>
    </source>
</evidence>
<dbReference type="InterPro" id="IPR015813">
    <property type="entry name" value="Pyrv/PenolPyrv_kinase-like_dom"/>
</dbReference>
<feature type="domain" description="HpcH/HpaI aldolase/citrate lyase" evidence="4">
    <location>
        <begin position="37"/>
        <end position="222"/>
    </location>
</feature>
<dbReference type="Proteomes" id="UP001321249">
    <property type="component" value="Unassembled WGS sequence"/>
</dbReference>
<proteinExistence type="inferred from homology"/>
<organism evidence="5 6">
    <name type="scientific">Candidatus Lucifugimonas marina</name>
    <dbReference type="NCBI Taxonomy" id="3038979"/>
    <lineage>
        <taxon>Bacteria</taxon>
        <taxon>Bacillati</taxon>
        <taxon>Chloroflexota</taxon>
        <taxon>Dehalococcoidia</taxon>
        <taxon>SAR202 cluster</taxon>
        <taxon>Candidatus Lucifugimonadales</taxon>
        <taxon>Candidatus Lucifugimonadaceae</taxon>
        <taxon>Candidatus Lucifugimonas</taxon>
    </lineage>
</organism>
<dbReference type="InterPro" id="IPR040442">
    <property type="entry name" value="Pyrv_kinase-like_dom_sf"/>
</dbReference>
<evidence type="ECO:0000313" key="6">
    <source>
        <dbReference type="Proteomes" id="UP001321249"/>
    </source>
</evidence>
<dbReference type="PANTHER" id="PTHR30502">
    <property type="entry name" value="2-KETO-3-DEOXY-L-RHAMNONATE ALDOLASE"/>
    <property type="match status" value="1"/>
</dbReference>
<dbReference type="InterPro" id="IPR005000">
    <property type="entry name" value="Aldolase/citrate-lyase_domain"/>
</dbReference>
<dbReference type="EMBL" id="WMBE01000001">
    <property type="protein sequence ID" value="MDG0866087.1"/>
    <property type="molecule type" value="Genomic_DNA"/>
</dbReference>
<dbReference type="PANTHER" id="PTHR30502:SF0">
    <property type="entry name" value="PHOSPHOENOLPYRUVATE CARBOXYLASE FAMILY PROTEIN"/>
    <property type="match status" value="1"/>
</dbReference>
<gene>
    <name evidence="5" type="ORF">GKO46_03265</name>
</gene>
<keyword evidence="2" id="KW-0479">Metal-binding</keyword>
<evidence type="ECO:0000256" key="3">
    <source>
        <dbReference type="ARBA" id="ARBA00023239"/>
    </source>
</evidence>
<reference evidence="5 6" key="1">
    <citation type="submission" date="2019-11" db="EMBL/GenBank/DDBJ databases">
        <authorList>
            <person name="Cho J.-C."/>
        </authorList>
    </citation>
    <scope>NUCLEOTIDE SEQUENCE [LARGE SCALE GENOMIC DNA]</scope>
    <source>
        <strain evidence="5 6">JH702</strain>
    </source>
</reference>
<evidence type="ECO:0000256" key="1">
    <source>
        <dbReference type="ARBA" id="ARBA00005568"/>
    </source>
</evidence>
<protein>
    <submittedName>
        <fullName evidence="5">Siderophore biosynthesis protein SbnG</fullName>
    </submittedName>
</protein>
<dbReference type="AlphaFoldDB" id="A0ABD4XN99"/>
<evidence type="ECO:0000313" key="5">
    <source>
        <dbReference type="EMBL" id="MDG0866087.1"/>
    </source>
</evidence>
<comment type="similarity">
    <text evidence="1">Belongs to the HpcH/HpaI aldolase family.</text>
</comment>
<dbReference type="GO" id="GO:0016829">
    <property type="term" value="F:lyase activity"/>
    <property type="evidence" value="ECO:0007669"/>
    <property type="project" value="UniProtKB-KW"/>
</dbReference>
<dbReference type="InterPro" id="IPR050251">
    <property type="entry name" value="HpcH-HpaI_aldolase"/>
</dbReference>
<name>A0ABD4XN99_9CHLR</name>
<evidence type="ECO:0000259" key="4">
    <source>
        <dbReference type="Pfam" id="PF03328"/>
    </source>
</evidence>
<dbReference type="GO" id="GO:0046872">
    <property type="term" value="F:metal ion binding"/>
    <property type="evidence" value="ECO:0007669"/>
    <property type="project" value="UniProtKB-KW"/>
</dbReference>
<dbReference type="Gene3D" id="3.20.20.60">
    <property type="entry name" value="Phosphoenolpyruvate-binding domains"/>
    <property type="match status" value="1"/>
</dbReference>
<sequence length="251" mass="27736">MSWRLSTLMEINLRPSNVRAAINNGTISHSLTLTFPEPTIAEWAGYAGFDALHLDMEHGVFDWESAEMMCRVADMHGMTCTARIPNTETDTILRAFDRGLMGILCPHVDNAEQAQRIAMASRFGPEGERSFGTSRGRDYGMHDLTPAGYMAEFNREVTVAIQIETKNAVETIEEILDVEGIDMITFGPQDLAQSLGHPGHADHPEVLEAMETVVAAVHARGRLMSSDVEKGINLVQWLPAQLKSWLAESRG</sequence>
<dbReference type="Pfam" id="PF03328">
    <property type="entry name" value="HpcH_HpaI"/>
    <property type="match status" value="1"/>
</dbReference>
<comment type="caution">
    <text evidence="5">The sequence shown here is derived from an EMBL/GenBank/DDBJ whole genome shotgun (WGS) entry which is preliminary data.</text>
</comment>
<dbReference type="SUPFAM" id="SSF51621">
    <property type="entry name" value="Phosphoenolpyruvate/pyruvate domain"/>
    <property type="match status" value="1"/>
</dbReference>